<dbReference type="SUPFAM" id="SSF54373">
    <property type="entry name" value="FAD-linked reductases, C-terminal domain"/>
    <property type="match status" value="1"/>
</dbReference>
<comment type="similarity">
    <text evidence="2">Belongs to the DAMOX/DASOX family.</text>
</comment>
<comment type="caution">
    <text evidence="10">The sequence shown here is derived from an EMBL/GenBank/DDBJ whole genome shotgun (WGS) entry which is preliminary data.</text>
</comment>
<dbReference type="GO" id="GO:0071949">
    <property type="term" value="F:FAD binding"/>
    <property type="evidence" value="ECO:0007669"/>
    <property type="project" value="InterPro"/>
</dbReference>
<keyword evidence="4" id="KW-0274">FAD</keyword>
<name>A0A212A6B4_9RHOB</name>
<dbReference type="PANTHER" id="PTHR11530:SF11">
    <property type="entry name" value="D-ASPARTATE OXIDASE"/>
    <property type="match status" value="1"/>
</dbReference>
<dbReference type="GO" id="GO:0003884">
    <property type="term" value="F:D-amino-acid oxidase activity"/>
    <property type="evidence" value="ECO:0007669"/>
    <property type="project" value="UniProtKB-EC"/>
</dbReference>
<evidence type="ECO:0000256" key="8">
    <source>
        <dbReference type="ARBA" id="ARBA00049547"/>
    </source>
</evidence>
<proteinExistence type="inferred from homology"/>
<sequence length="326" mass="35034">MTDVVTILGAGVAGLTVAQELTTRGLRVRIVDPAGAPGPQACSWWAGGMLAPFCEGESADPAVVRLGAQAAEWWQAAGVEVVREGTLVLAPGRDRSELLRFARRTEGHRTLDREGIAALEPDLAERFDRALHFAAEAHLAPRAALAKLMCNLVGRGVEFTDRGAAEGEVIDCRGLAARDCLPDLRGVRGEMVILRAPGLMIRRPVRLLHPRHPLYIVPRGEGVYMLGATQIETGARGPATLRSVVELLNAAYALHPAFAEAEVLEIGAEARPAFADNMPRVFRRAGRIHINGLFRHGFLLSPAMAIAAADLLMATRQKEETACGSR</sequence>
<organism evidence="10 11">
    <name type="scientific">Haematobacter genomosp. 1</name>
    <dbReference type="NCBI Taxonomy" id="366618"/>
    <lineage>
        <taxon>Bacteria</taxon>
        <taxon>Pseudomonadati</taxon>
        <taxon>Pseudomonadota</taxon>
        <taxon>Alphaproteobacteria</taxon>
        <taxon>Rhodobacterales</taxon>
        <taxon>Paracoccaceae</taxon>
        <taxon>Haematobacter</taxon>
    </lineage>
</organism>
<dbReference type="SUPFAM" id="SSF51905">
    <property type="entry name" value="FAD/NAD(P)-binding domain"/>
    <property type="match status" value="1"/>
</dbReference>
<gene>
    <name evidence="10" type="ORF">CDV49_19795</name>
</gene>
<dbReference type="Gene3D" id="3.50.50.60">
    <property type="entry name" value="FAD/NAD(P)-binding domain"/>
    <property type="match status" value="2"/>
</dbReference>
<evidence type="ECO:0000256" key="4">
    <source>
        <dbReference type="ARBA" id="ARBA00022827"/>
    </source>
</evidence>
<comment type="catalytic activity">
    <reaction evidence="8">
        <text>a D-alpha-amino acid + O2 + H2O = a 2-oxocarboxylate + H2O2 + NH4(+)</text>
        <dbReference type="Rhea" id="RHEA:21816"/>
        <dbReference type="ChEBI" id="CHEBI:15377"/>
        <dbReference type="ChEBI" id="CHEBI:15379"/>
        <dbReference type="ChEBI" id="CHEBI:16240"/>
        <dbReference type="ChEBI" id="CHEBI:28938"/>
        <dbReference type="ChEBI" id="CHEBI:35179"/>
        <dbReference type="ChEBI" id="CHEBI:59871"/>
        <dbReference type="EC" id="1.4.3.3"/>
    </reaction>
    <physiologicalReaction direction="left-to-right" evidence="8">
        <dbReference type="Rhea" id="RHEA:21817"/>
    </physiologicalReaction>
</comment>
<dbReference type="Proteomes" id="UP000196878">
    <property type="component" value="Unassembled WGS sequence"/>
</dbReference>
<dbReference type="RefSeq" id="WP_088216989.1">
    <property type="nucleotide sequence ID" value="NZ_NIPW01000071.1"/>
</dbReference>
<keyword evidence="5" id="KW-0560">Oxidoreductase</keyword>
<evidence type="ECO:0000256" key="6">
    <source>
        <dbReference type="ARBA" id="ARBA00039101"/>
    </source>
</evidence>
<evidence type="ECO:0000256" key="2">
    <source>
        <dbReference type="ARBA" id="ARBA00006730"/>
    </source>
</evidence>
<dbReference type="InterPro" id="IPR006076">
    <property type="entry name" value="FAD-dep_OxRdtase"/>
</dbReference>
<evidence type="ECO:0000256" key="7">
    <source>
        <dbReference type="ARBA" id="ARBA00039751"/>
    </source>
</evidence>
<dbReference type="GO" id="GO:0046416">
    <property type="term" value="P:D-amino acid metabolic process"/>
    <property type="evidence" value="ECO:0007669"/>
    <property type="project" value="InterPro"/>
</dbReference>
<evidence type="ECO:0000259" key="9">
    <source>
        <dbReference type="Pfam" id="PF01266"/>
    </source>
</evidence>
<evidence type="ECO:0000256" key="1">
    <source>
        <dbReference type="ARBA" id="ARBA00001974"/>
    </source>
</evidence>
<feature type="domain" description="FAD dependent oxidoreductase" evidence="9">
    <location>
        <begin position="5"/>
        <end position="311"/>
    </location>
</feature>
<protein>
    <recommendedName>
        <fullName evidence="7">D-amino-acid oxidase</fullName>
        <ecNumber evidence="6">1.4.3.3</ecNumber>
    </recommendedName>
</protein>
<evidence type="ECO:0000313" key="11">
    <source>
        <dbReference type="Proteomes" id="UP000196878"/>
    </source>
</evidence>
<keyword evidence="11" id="KW-1185">Reference proteome</keyword>
<dbReference type="OrthoDB" id="9790035at2"/>
<comment type="cofactor">
    <cofactor evidence="1">
        <name>FAD</name>
        <dbReference type="ChEBI" id="CHEBI:57692"/>
    </cofactor>
</comment>
<evidence type="ECO:0000256" key="3">
    <source>
        <dbReference type="ARBA" id="ARBA00022630"/>
    </source>
</evidence>
<reference evidence="10 11" key="1">
    <citation type="submission" date="2016-12" db="EMBL/GenBank/DDBJ databases">
        <title>Comparison of Traditional DNA-DNA Hybridization with In Silico Genomic Analysis.</title>
        <authorList>
            <person name="Nicholson A.C."/>
            <person name="Humrighouse B.W."/>
            <person name="Graziano J."/>
            <person name="Lasker B."/>
            <person name="Whitney A.M."/>
            <person name="Mcquiston J.R."/>
        </authorList>
    </citation>
    <scope>NUCLEOTIDE SEQUENCE [LARGE SCALE GENOMIC DNA]</scope>
    <source>
        <strain evidence="10 11">H2240</strain>
    </source>
</reference>
<evidence type="ECO:0000256" key="5">
    <source>
        <dbReference type="ARBA" id="ARBA00023002"/>
    </source>
</evidence>
<dbReference type="EMBL" id="NIPW01000071">
    <property type="protein sequence ID" value="OWJ74317.1"/>
    <property type="molecule type" value="Genomic_DNA"/>
</dbReference>
<dbReference type="Gene3D" id="3.30.9.10">
    <property type="entry name" value="D-Amino Acid Oxidase, subunit A, domain 2"/>
    <property type="match status" value="2"/>
</dbReference>
<dbReference type="AlphaFoldDB" id="A0A212A6B4"/>
<dbReference type="InterPro" id="IPR023209">
    <property type="entry name" value="DAO"/>
</dbReference>
<evidence type="ECO:0000313" key="10">
    <source>
        <dbReference type="EMBL" id="OWJ74317.1"/>
    </source>
</evidence>
<dbReference type="Pfam" id="PF01266">
    <property type="entry name" value="DAO"/>
    <property type="match status" value="1"/>
</dbReference>
<keyword evidence="3" id="KW-0285">Flavoprotein</keyword>
<dbReference type="EC" id="1.4.3.3" evidence="6"/>
<accession>A0A212A6B4</accession>
<dbReference type="InterPro" id="IPR036188">
    <property type="entry name" value="FAD/NAD-bd_sf"/>
</dbReference>
<dbReference type="PANTHER" id="PTHR11530">
    <property type="entry name" value="D-AMINO ACID OXIDASE"/>
    <property type="match status" value="1"/>
</dbReference>